<evidence type="ECO:0000256" key="5">
    <source>
        <dbReference type="ARBA" id="ARBA00023136"/>
    </source>
</evidence>
<dbReference type="PANTHER" id="PTHR37693:SF1">
    <property type="entry name" value="INTEGRAL MEMBRANE PROTEIN"/>
    <property type="match status" value="1"/>
</dbReference>
<keyword evidence="3 6" id="KW-0812">Transmembrane</keyword>
<dbReference type="InterPro" id="IPR022791">
    <property type="entry name" value="L-PG_synthase/AglD"/>
</dbReference>
<evidence type="ECO:0000313" key="8">
    <source>
        <dbReference type="Proteomes" id="UP000313645"/>
    </source>
</evidence>
<evidence type="ECO:0000256" key="3">
    <source>
        <dbReference type="ARBA" id="ARBA00022692"/>
    </source>
</evidence>
<dbReference type="Proteomes" id="UP000313645">
    <property type="component" value="Unassembled WGS sequence"/>
</dbReference>
<reference evidence="7 8" key="1">
    <citation type="submission" date="2019-02" db="EMBL/GenBank/DDBJ databases">
        <title>Marinobacter halodurans sp. nov., a marine bacterium isolated from sea tidal flat.</title>
        <authorList>
            <person name="Yoo Y."/>
            <person name="Lee D.W."/>
            <person name="Kim B.S."/>
            <person name="Kim J.-J."/>
        </authorList>
    </citation>
    <scope>NUCLEOTIDE SEQUENCE [LARGE SCALE GENOMIC DNA]</scope>
    <source>
        <strain evidence="7 8">YJ-S3-2</strain>
    </source>
</reference>
<evidence type="ECO:0000256" key="4">
    <source>
        <dbReference type="ARBA" id="ARBA00022989"/>
    </source>
</evidence>
<organism evidence="7 8">
    <name type="scientific">Marinobacter halodurans</name>
    <dbReference type="NCBI Taxonomy" id="2528979"/>
    <lineage>
        <taxon>Bacteria</taxon>
        <taxon>Pseudomonadati</taxon>
        <taxon>Pseudomonadota</taxon>
        <taxon>Gammaproteobacteria</taxon>
        <taxon>Pseudomonadales</taxon>
        <taxon>Marinobacteraceae</taxon>
        <taxon>Marinobacter</taxon>
    </lineage>
</organism>
<feature type="transmembrane region" description="Helical" evidence="6">
    <location>
        <begin position="48"/>
        <end position="67"/>
    </location>
</feature>
<comment type="subcellular location">
    <subcellularLocation>
        <location evidence="1">Cell membrane</location>
        <topology evidence="1">Multi-pass membrane protein</topology>
    </subcellularLocation>
</comment>
<keyword evidence="8" id="KW-1185">Reference proteome</keyword>
<proteinExistence type="predicted"/>
<feature type="transmembrane region" description="Helical" evidence="6">
    <location>
        <begin position="135"/>
        <end position="155"/>
    </location>
</feature>
<keyword evidence="5 6" id="KW-0472">Membrane</keyword>
<dbReference type="Pfam" id="PF03706">
    <property type="entry name" value="LPG_synthase_TM"/>
    <property type="match status" value="1"/>
</dbReference>
<dbReference type="NCBIfam" id="TIGR00374">
    <property type="entry name" value="flippase-like domain"/>
    <property type="match status" value="1"/>
</dbReference>
<evidence type="ECO:0000256" key="1">
    <source>
        <dbReference type="ARBA" id="ARBA00004651"/>
    </source>
</evidence>
<feature type="transmembrane region" description="Helical" evidence="6">
    <location>
        <begin position="167"/>
        <end position="186"/>
    </location>
</feature>
<feature type="transmembrane region" description="Helical" evidence="6">
    <location>
        <begin position="239"/>
        <end position="262"/>
    </location>
</feature>
<keyword evidence="2" id="KW-1003">Cell membrane</keyword>
<sequence>MAEPRQQPEGSGWRLAGFTLLFLLFSIAGTWTIYSQFAERSFRFDDRLLNPLFLVAVVLLLGVYWLSDGLRLYYTLRALGHSVPFRHMVRLVFINIFFSNVTPMATGGGVAQIWYLRRHGVRLGTATAATTIRTVLAIAFIFTVTPACLLWLDALQGRPIIGRVSELLAVFIVLYLGFFAVVLWRTRWLILLLTRLLRGLRRAHLIGPHRHKRWQFHMKREMTRFSRAFKVYLRGPRRYVALSVLFTLTFLISLFSFPALLMLTLGYDVDYLTVLGLLFVTTFVMYFAPTPGASGISEGVFGIFFRSLLSPGHLVLITLAWRFLTIYLGMIIGLILMQMDLAAGRRQRRAADAAPTRTGDDPT</sequence>
<evidence type="ECO:0000256" key="2">
    <source>
        <dbReference type="ARBA" id="ARBA00022475"/>
    </source>
</evidence>
<evidence type="ECO:0000256" key="6">
    <source>
        <dbReference type="SAM" id="Phobius"/>
    </source>
</evidence>
<feature type="transmembrane region" description="Helical" evidence="6">
    <location>
        <begin position="269"/>
        <end position="288"/>
    </location>
</feature>
<keyword evidence="4 6" id="KW-1133">Transmembrane helix</keyword>
<feature type="transmembrane region" description="Helical" evidence="6">
    <location>
        <begin position="12"/>
        <end position="33"/>
    </location>
</feature>
<gene>
    <name evidence="7" type="ORF">EZI54_17950</name>
</gene>
<feature type="transmembrane region" description="Helical" evidence="6">
    <location>
        <begin position="314"/>
        <end position="337"/>
    </location>
</feature>
<dbReference type="PANTHER" id="PTHR37693">
    <property type="entry name" value="PHOSPHATIDYLGLYCEROL LYSYLTRANSFERASE"/>
    <property type="match status" value="1"/>
</dbReference>
<dbReference type="RefSeq" id="WP_131483263.1">
    <property type="nucleotide sequence ID" value="NZ_SJDL01000033.1"/>
</dbReference>
<evidence type="ECO:0000313" key="7">
    <source>
        <dbReference type="EMBL" id="TBW50781.1"/>
    </source>
</evidence>
<name>A0ABY1ZGC8_9GAMM</name>
<comment type="caution">
    <text evidence="7">The sequence shown here is derived from an EMBL/GenBank/DDBJ whole genome shotgun (WGS) entry which is preliminary data.</text>
</comment>
<feature type="transmembrane region" description="Helical" evidence="6">
    <location>
        <begin position="88"/>
        <end position="115"/>
    </location>
</feature>
<protein>
    <submittedName>
        <fullName evidence="7">Flippase-like domain-containing protein</fullName>
    </submittedName>
</protein>
<dbReference type="EMBL" id="SJDL01000033">
    <property type="protein sequence ID" value="TBW50781.1"/>
    <property type="molecule type" value="Genomic_DNA"/>
</dbReference>
<accession>A0ABY1ZGC8</accession>